<dbReference type="GO" id="GO:0004314">
    <property type="term" value="F:[acyl-carrier-protein] S-malonyltransferase activity"/>
    <property type="evidence" value="ECO:0007669"/>
    <property type="project" value="UniProtKB-EC"/>
</dbReference>
<dbReference type="InterPro" id="IPR004410">
    <property type="entry name" value="Malonyl_CoA-ACP_transAc_FabD"/>
</dbReference>
<dbReference type="InterPro" id="IPR016035">
    <property type="entry name" value="Acyl_Trfase/lysoPLipase"/>
</dbReference>
<keyword evidence="2 4" id="KW-0012">Acyltransferase</keyword>
<dbReference type="InterPro" id="IPR014043">
    <property type="entry name" value="Acyl_transferase_dom"/>
</dbReference>
<dbReference type="SUPFAM" id="SSF55048">
    <property type="entry name" value="Probable ACP-binding domain of malonyl-CoA ACP transacylase"/>
    <property type="match status" value="1"/>
</dbReference>
<comment type="caution">
    <text evidence="7">The sequence shown here is derived from an EMBL/GenBank/DDBJ whole genome shotgun (WGS) entry which is preliminary data.</text>
</comment>
<dbReference type="GO" id="GO:0006633">
    <property type="term" value="P:fatty acid biosynthetic process"/>
    <property type="evidence" value="ECO:0007669"/>
    <property type="project" value="TreeGrafter"/>
</dbReference>
<feature type="active site" evidence="5">
    <location>
        <position position="91"/>
    </location>
</feature>
<dbReference type="InterPro" id="IPR050858">
    <property type="entry name" value="Mal-CoA-ACP_Trans/PKS_FabD"/>
</dbReference>
<dbReference type="Proteomes" id="UP000240509">
    <property type="component" value="Unassembled WGS sequence"/>
</dbReference>
<protein>
    <recommendedName>
        <fullName evidence="4">Malonyl CoA-acyl carrier protein transacylase</fullName>
        <ecNumber evidence="4">2.3.1.39</ecNumber>
    </recommendedName>
</protein>
<dbReference type="InterPro" id="IPR001227">
    <property type="entry name" value="Ac_transferase_dom_sf"/>
</dbReference>
<organism evidence="7 8">
    <name type="scientific">Alkalicoccus saliphilus</name>
    <dbReference type="NCBI Taxonomy" id="200989"/>
    <lineage>
        <taxon>Bacteria</taxon>
        <taxon>Bacillati</taxon>
        <taxon>Bacillota</taxon>
        <taxon>Bacilli</taxon>
        <taxon>Bacillales</taxon>
        <taxon>Bacillaceae</taxon>
        <taxon>Alkalicoccus</taxon>
    </lineage>
</organism>
<dbReference type="InterPro" id="IPR016036">
    <property type="entry name" value="Malonyl_transacylase_ACP-bd"/>
</dbReference>
<comment type="similarity">
    <text evidence="4">Belongs to the fabD family.</text>
</comment>
<keyword evidence="8" id="KW-1185">Reference proteome</keyword>
<dbReference type="InterPro" id="IPR024925">
    <property type="entry name" value="Malonyl_CoA-ACP_transAc"/>
</dbReference>
<dbReference type="Gene3D" id="3.30.70.250">
    <property type="entry name" value="Malonyl-CoA ACP transacylase, ACP-binding"/>
    <property type="match status" value="1"/>
</dbReference>
<dbReference type="SMART" id="SM00827">
    <property type="entry name" value="PKS_AT"/>
    <property type="match status" value="1"/>
</dbReference>
<evidence type="ECO:0000256" key="5">
    <source>
        <dbReference type="PIRSR" id="PIRSR000446-1"/>
    </source>
</evidence>
<dbReference type="PANTHER" id="PTHR42681:SF1">
    <property type="entry name" value="MALONYL-COA-ACYL CARRIER PROTEIN TRANSACYLASE, MITOCHONDRIAL"/>
    <property type="match status" value="1"/>
</dbReference>
<dbReference type="SUPFAM" id="SSF52151">
    <property type="entry name" value="FabD/lysophospholipase-like"/>
    <property type="match status" value="1"/>
</dbReference>
<dbReference type="Gene3D" id="3.40.366.10">
    <property type="entry name" value="Malonyl-Coenzyme A Acyl Carrier Protein, domain 2"/>
    <property type="match status" value="1"/>
</dbReference>
<dbReference type="Pfam" id="PF00698">
    <property type="entry name" value="Acyl_transf_1"/>
    <property type="match status" value="1"/>
</dbReference>
<evidence type="ECO:0000256" key="2">
    <source>
        <dbReference type="ARBA" id="ARBA00023315"/>
    </source>
</evidence>
<feature type="domain" description="Malonyl-CoA:ACP transacylase (MAT)" evidence="6">
    <location>
        <begin position="7"/>
        <end position="301"/>
    </location>
</feature>
<dbReference type="AlphaFoldDB" id="A0A2T4U8D0"/>
<proteinExistence type="inferred from homology"/>
<evidence type="ECO:0000256" key="4">
    <source>
        <dbReference type="PIRNR" id="PIRNR000446"/>
    </source>
</evidence>
<evidence type="ECO:0000259" key="6">
    <source>
        <dbReference type="SMART" id="SM00827"/>
    </source>
</evidence>
<evidence type="ECO:0000256" key="1">
    <source>
        <dbReference type="ARBA" id="ARBA00022679"/>
    </source>
</evidence>
<evidence type="ECO:0000313" key="8">
    <source>
        <dbReference type="Proteomes" id="UP000240509"/>
    </source>
</evidence>
<sequence>MKKTAVIFPGQGAQHIGMGQELAEKYPEAKKVFEMADHALGEHFSEMIFNGEEAILKRTENTQPALLTASLAAWKVLESQGVKASYTAGHSLGEYSALTASGTLSFTETVQVVRKRGQFMEEAVPEGKGTMAAILGLDRDKLEKVTKQASEEAGVVEPANFNCPGQIVISGSVEGVNRAVELAKEAGARRAMLLQVSGPFHSSLMQPAAEKMKPELAHMDVNGQSMQVIANVTGRPVTKENVTKALTEQISSPVLWEDTIRYLLDQGVDTFIEAGPGKVLSGLVKKVSRQAVTLPVYDKETLEKAVEHLKEEEK</sequence>
<dbReference type="PIRSF" id="PIRSF000446">
    <property type="entry name" value="Mct"/>
    <property type="match status" value="1"/>
</dbReference>
<dbReference type="EMBL" id="PZJJ01000005">
    <property type="protein sequence ID" value="PTL39658.1"/>
    <property type="molecule type" value="Genomic_DNA"/>
</dbReference>
<name>A0A2T4U8D0_9BACI</name>
<dbReference type="OrthoDB" id="9805460at2"/>
<dbReference type="FunFam" id="3.30.70.250:FF:000001">
    <property type="entry name" value="Malonyl CoA-acyl carrier protein transacylase"/>
    <property type="match status" value="1"/>
</dbReference>
<accession>A0A2T4U8D0</accession>
<feature type="active site" evidence="5">
    <location>
        <position position="201"/>
    </location>
</feature>
<comment type="catalytic activity">
    <reaction evidence="3 4">
        <text>holo-[ACP] + malonyl-CoA = malonyl-[ACP] + CoA</text>
        <dbReference type="Rhea" id="RHEA:41792"/>
        <dbReference type="Rhea" id="RHEA-COMP:9623"/>
        <dbReference type="Rhea" id="RHEA-COMP:9685"/>
        <dbReference type="ChEBI" id="CHEBI:57287"/>
        <dbReference type="ChEBI" id="CHEBI:57384"/>
        <dbReference type="ChEBI" id="CHEBI:64479"/>
        <dbReference type="ChEBI" id="CHEBI:78449"/>
        <dbReference type="EC" id="2.3.1.39"/>
    </reaction>
</comment>
<dbReference type="PANTHER" id="PTHR42681">
    <property type="entry name" value="MALONYL-COA-ACYL CARRIER PROTEIN TRANSACYLASE, MITOCHONDRIAL"/>
    <property type="match status" value="1"/>
</dbReference>
<evidence type="ECO:0000313" key="7">
    <source>
        <dbReference type="EMBL" id="PTL39658.1"/>
    </source>
</evidence>
<dbReference type="RefSeq" id="WP_107583915.1">
    <property type="nucleotide sequence ID" value="NZ_PZJJ01000005.1"/>
</dbReference>
<reference evidence="7 8" key="1">
    <citation type="submission" date="2018-03" db="EMBL/GenBank/DDBJ databases">
        <title>Alkalicoccus saliphilus sp. nov., isolated from a mineral pool.</title>
        <authorList>
            <person name="Zhao B."/>
        </authorList>
    </citation>
    <scope>NUCLEOTIDE SEQUENCE [LARGE SCALE GENOMIC DNA]</scope>
    <source>
        <strain evidence="7 8">6AG</strain>
    </source>
</reference>
<keyword evidence="1 4" id="KW-0808">Transferase</keyword>
<gene>
    <name evidence="7" type="primary">fabD</name>
    <name evidence="7" type="ORF">C6Y45_04890</name>
</gene>
<dbReference type="NCBIfam" id="TIGR00128">
    <property type="entry name" value="fabD"/>
    <property type="match status" value="1"/>
</dbReference>
<evidence type="ECO:0000256" key="3">
    <source>
        <dbReference type="ARBA" id="ARBA00048462"/>
    </source>
</evidence>
<dbReference type="EC" id="2.3.1.39" evidence="4"/>
<dbReference type="GO" id="GO:0005829">
    <property type="term" value="C:cytosol"/>
    <property type="evidence" value="ECO:0007669"/>
    <property type="project" value="TreeGrafter"/>
</dbReference>